<evidence type="ECO:0000313" key="4">
    <source>
        <dbReference type="EMBL" id="GGP84526.1"/>
    </source>
</evidence>
<name>A0A918AVW8_9PSEU</name>
<dbReference type="EMBL" id="BMRG01000026">
    <property type="protein sequence ID" value="GGP84526.1"/>
    <property type="molecule type" value="Genomic_DNA"/>
</dbReference>
<reference evidence="4" key="1">
    <citation type="journal article" date="2014" name="Int. J. Syst. Evol. Microbiol.">
        <title>Complete genome sequence of Corynebacterium casei LMG S-19264T (=DSM 44701T), isolated from a smear-ripened cheese.</title>
        <authorList>
            <consortium name="US DOE Joint Genome Institute (JGI-PGF)"/>
            <person name="Walter F."/>
            <person name="Albersmeier A."/>
            <person name="Kalinowski J."/>
            <person name="Ruckert C."/>
        </authorList>
    </citation>
    <scope>NUCLEOTIDE SEQUENCE</scope>
    <source>
        <strain evidence="4">JCM 3313</strain>
    </source>
</reference>
<protein>
    <submittedName>
        <fullName evidence="4">Uncharacterized protein</fullName>
    </submittedName>
</protein>
<organism evidence="4 5">
    <name type="scientific">Saccharothrix coeruleofusca</name>
    <dbReference type="NCBI Taxonomy" id="33919"/>
    <lineage>
        <taxon>Bacteria</taxon>
        <taxon>Bacillati</taxon>
        <taxon>Actinomycetota</taxon>
        <taxon>Actinomycetes</taxon>
        <taxon>Pseudonocardiales</taxon>
        <taxon>Pseudonocardiaceae</taxon>
        <taxon>Saccharothrix</taxon>
    </lineage>
</organism>
<evidence type="ECO:0000259" key="3">
    <source>
        <dbReference type="Pfam" id="PF20028"/>
    </source>
</evidence>
<gene>
    <name evidence="4" type="ORF">GCM10010185_67990</name>
</gene>
<dbReference type="Pfam" id="PF19956">
    <property type="entry name" value="EAD2"/>
    <property type="match status" value="1"/>
</dbReference>
<feature type="domain" description="Effector-associated" evidence="2">
    <location>
        <begin position="16"/>
        <end position="96"/>
    </location>
</feature>
<dbReference type="InterPro" id="IPR045431">
    <property type="entry name" value="EAD2"/>
</dbReference>
<accession>A0A918AVW8</accession>
<dbReference type="AlphaFoldDB" id="A0A918AVW8"/>
<dbReference type="Pfam" id="PF20028">
    <property type="entry name" value="VMAP-C"/>
    <property type="match status" value="1"/>
</dbReference>
<comment type="caution">
    <text evidence="4">The sequence shown here is derived from an EMBL/GenBank/DDBJ whole genome shotgun (WGS) entry which is preliminary data.</text>
</comment>
<evidence type="ECO:0000313" key="5">
    <source>
        <dbReference type="Proteomes" id="UP000639606"/>
    </source>
</evidence>
<dbReference type="Proteomes" id="UP000639606">
    <property type="component" value="Unassembled WGS sequence"/>
</dbReference>
<reference evidence="4" key="2">
    <citation type="submission" date="2020-09" db="EMBL/GenBank/DDBJ databases">
        <authorList>
            <person name="Sun Q."/>
            <person name="Ohkuma M."/>
        </authorList>
    </citation>
    <scope>NUCLEOTIDE SEQUENCE</scope>
    <source>
        <strain evidence="4">JCM 3313</strain>
    </source>
</reference>
<dbReference type="InterPro" id="IPR045555">
    <property type="entry name" value="VMAP-M0"/>
</dbReference>
<keyword evidence="5" id="KW-1185">Reference proteome</keyword>
<feature type="domain" description="vWA-MoxR associated protein middle region 0" evidence="1">
    <location>
        <begin position="106"/>
        <end position="207"/>
    </location>
</feature>
<evidence type="ECO:0000259" key="2">
    <source>
        <dbReference type="Pfam" id="PF19956"/>
    </source>
</evidence>
<sequence length="495" mass="54860">MWTQGGSARGVLWPLVEALRRIPSLADRNGRNLLVRMLCDELREELPVEEHRLAFGHLFSIVEVCGQRPDGLSALVRVLGRIEQESKPMAEVRAAVRGMSALPLWSHEERRPVFDLLRGVVVDDLPEIYRATAGPSAPPLRERSTPLDALRLLETLNAEPDGLPKPLLFVERVAAVASAELASELRRWSDARAVDMGLTAELDDLRRKLGSPAPAQARPANAYVVFQLQPEGTSGEVYRLLHWRQLDLSGGWYPERGEDHTGDLASVKHRVADVLEEVEAAWSEQAPAIHVEFVLSAEVLNLDVDQWPWETDNPLPEPLGCRYPVVVRSLERMGKRKWHRMWRTRWRELRSQLEGSGAIAEEAGCWGRDGSADGLRELIAAFDRKPSAVSLVLSSPPRAESAGRDEVAVGLRAGVPVMLWHREDCGAAFTDAARRLLHDSDPRDLLERVRLARTGAFHQGPGSRHCGAALTVLWDDPARVVAPVRPTPPEGVSAA</sequence>
<evidence type="ECO:0000259" key="1">
    <source>
        <dbReference type="Pfam" id="PF19916"/>
    </source>
</evidence>
<dbReference type="Pfam" id="PF19916">
    <property type="entry name" value="VMAP-M0"/>
    <property type="match status" value="1"/>
</dbReference>
<dbReference type="InterPro" id="IPR045450">
    <property type="entry name" value="VMAP_C"/>
</dbReference>
<dbReference type="RefSeq" id="WP_189227456.1">
    <property type="nucleotide sequence ID" value="NZ_BMRG01000026.1"/>
</dbReference>
<proteinExistence type="predicted"/>
<feature type="domain" description="vWA-MoxR associated protein C-terminal" evidence="3">
    <location>
        <begin position="238"/>
        <end position="477"/>
    </location>
</feature>